<dbReference type="InterPro" id="IPR036271">
    <property type="entry name" value="Tet_transcr_reg_TetR-rel_C_sf"/>
</dbReference>
<evidence type="ECO:0000313" key="8">
    <source>
        <dbReference type="Proteomes" id="UP000503540"/>
    </source>
</evidence>
<name>A0A6G9YPN2_9NOCA</name>
<dbReference type="KEGG" id="nah:F5544_37155"/>
<sequence length="232" mass="24757">MYDARYAQAMPERTSIWLRPAKPGRGRPALDRDQIVAAAVALLDEESVAGLTMRKLGDRLGVPPMTLYGYVATKDDLLEYALDAVFDETLNDAEPGTDWRAELAAIGARTFEALLRHHWAAALVGAAPPMGPAAVAQFGTIMRVLTAAGFTGERLESATTAFYYYVLGAALAESAWARTGSTVESLTAGLPNPAAADELTPAAEFLAGYANADARQRFDRGLRAVLDGLRPA</sequence>
<keyword evidence="4" id="KW-0804">Transcription</keyword>
<dbReference type="GO" id="GO:0000976">
    <property type="term" value="F:transcription cis-regulatory region binding"/>
    <property type="evidence" value="ECO:0007669"/>
    <property type="project" value="TreeGrafter"/>
</dbReference>
<evidence type="ECO:0000313" key="7">
    <source>
        <dbReference type="EMBL" id="QIS15259.1"/>
    </source>
</evidence>
<dbReference type="InterPro" id="IPR004111">
    <property type="entry name" value="Repressor_TetR_C"/>
</dbReference>
<dbReference type="Proteomes" id="UP000503540">
    <property type="component" value="Chromosome"/>
</dbReference>
<proteinExistence type="predicted"/>
<protein>
    <submittedName>
        <fullName evidence="7">TetR family transcriptional regulator</fullName>
    </submittedName>
</protein>
<dbReference type="GO" id="GO:0003700">
    <property type="term" value="F:DNA-binding transcription factor activity"/>
    <property type="evidence" value="ECO:0007669"/>
    <property type="project" value="TreeGrafter"/>
</dbReference>
<dbReference type="SUPFAM" id="SSF48498">
    <property type="entry name" value="Tetracyclin repressor-like, C-terminal domain"/>
    <property type="match status" value="1"/>
</dbReference>
<dbReference type="Gene3D" id="1.10.10.60">
    <property type="entry name" value="Homeodomain-like"/>
    <property type="match status" value="1"/>
</dbReference>
<dbReference type="InterPro" id="IPR009057">
    <property type="entry name" value="Homeodomain-like_sf"/>
</dbReference>
<reference evidence="7 8" key="1">
    <citation type="journal article" date="2019" name="ACS Chem. Biol.">
        <title>Identification and Mobilization of a Cryptic Antibiotic Biosynthesis Gene Locus from a Human-Pathogenic Nocardia Isolate.</title>
        <authorList>
            <person name="Herisse M."/>
            <person name="Ishida K."/>
            <person name="Porter J.L."/>
            <person name="Howden B."/>
            <person name="Hertweck C."/>
            <person name="Stinear T.P."/>
            <person name="Pidot S.J."/>
        </authorList>
    </citation>
    <scope>NUCLEOTIDE SEQUENCE [LARGE SCALE GENOMIC DNA]</scope>
    <source>
        <strain evidence="7 8">AUSMDU00012717</strain>
    </source>
</reference>
<dbReference type="AlphaFoldDB" id="A0A6G9YPN2"/>
<dbReference type="EMBL" id="CP046172">
    <property type="protein sequence ID" value="QIS15259.1"/>
    <property type="molecule type" value="Genomic_DNA"/>
</dbReference>
<accession>A0A6G9YPN2</accession>
<dbReference type="InterPro" id="IPR001647">
    <property type="entry name" value="HTH_TetR"/>
</dbReference>
<keyword evidence="1" id="KW-0678">Repressor</keyword>
<evidence type="ECO:0000256" key="1">
    <source>
        <dbReference type="ARBA" id="ARBA00022491"/>
    </source>
</evidence>
<organism evidence="7 8">
    <name type="scientific">Nocardia arthritidis</name>
    <dbReference type="NCBI Taxonomy" id="228602"/>
    <lineage>
        <taxon>Bacteria</taxon>
        <taxon>Bacillati</taxon>
        <taxon>Actinomycetota</taxon>
        <taxon>Actinomycetes</taxon>
        <taxon>Mycobacteriales</taxon>
        <taxon>Nocardiaceae</taxon>
        <taxon>Nocardia</taxon>
    </lineage>
</organism>
<dbReference type="Pfam" id="PF00440">
    <property type="entry name" value="TetR_N"/>
    <property type="match status" value="1"/>
</dbReference>
<evidence type="ECO:0000256" key="3">
    <source>
        <dbReference type="ARBA" id="ARBA00023125"/>
    </source>
</evidence>
<dbReference type="GO" id="GO:0046677">
    <property type="term" value="P:response to antibiotic"/>
    <property type="evidence" value="ECO:0007669"/>
    <property type="project" value="InterPro"/>
</dbReference>
<evidence type="ECO:0000256" key="2">
    <source>
        <dbReference type="ARBA" id="ARBA00023015"/>
    </source>
</evidence>
<evidence type="ECO:0000256" key="4">
    <source>
        <dbReference type="ARBA" id="ARBA00023163"/>
    </source>
</evidence>
<keyword evidence="2" id="KW-0805">Transcription regulation</keyword>
<feature type="domain" description="HTH tetR-type" evidence="6">
    <location>
        <begin position="29"/>
        <end position="89"/>
    </location>
</feature>
<dbReference type="InterPro" id="IPR003012">
    <property type="entry name" value="Tet_transcr_reg_TetR"/>
</dbReference>
<gene>
    <name evidence="7" type="ORF">F5544_37155</name>
</gene>
<evidence type="ECO:0000256" key="5">
    <source>
        <dbReference type="PROSITE-ProRule" id="PRU00335"/>
    </source>
</evidence>
<dbReference type="GO" id="GO:0045892">
    <property type="term" value="P:negative regulation of DNA-templated transcription"/>
    <property type="evidence" value="ECO:0007669"/>
    <property type="project" value="InterPro"/>
</dbReference>
<dbReference type="InterPro" id="IPR050109">
    <property type="entry name" value="HTH-type_TetR-like_transc_reg"/>
</dbReference>
<dbReference type="Gene3D" id="1.10.357.10">
    <property type="entry name" value="Tetracycline Repressor, domain 2"/>
    <property type="match status" value="1"/>
</dbReference>
<dbReference type="PRINTS" id="PR00400">
    <property type="entry name" value="TETREPRESSOR"/>
</dbReference>
<dbReference type="PROSITE" id="PS50977">
    <property type="entry name" value="HTH_TETR_2"/>
    <property type="match status" value="1"/>
</dbReference>
<feature type="DNA-binding region" description="H-T-H motif" evidence="5">
    <location>
        <begin position="52"/>
        <end position="71"/>
    </location>
</feature>
<dbReference type="PANTHER" id="PTHR30055:SF151">
    <property type="entry name" value="TRANSCRIPTIONAL REGULATORY PROTEIN"/>
    <property type="match status" value="1"/>
</dbReference>
<dbReference type="Pfam" id="PF02909">
    <property type="entry name" value="TetR_C_1"/>
    <property type="match status" value="1"/>
</dbReference>
<keyword evidence="8" id="KW-1185">Reference proteome</keyword>
<dbReference type="PANTHER" id="PTHR30055">
    <property type="entry name" value="HTH-TYPE TRANSCRIPTIONAL REGULATOR RUTR"/>
    <property type="match status" value="1"/>
</dbReference>
<evidence type="ECO:0000259" key="6">
    <source>
        <dbReference type="PROSITE" id="PS50977"/>
    </source>
</evidence>
<dbReference type="SUPFAM" id="SSF46689">
    <property type="entry name" value="Homeodomain-like"/>
    <property type="match status" value="1"/>
</dbReference>
<keyword evidence="3 5" id="KW-0238">DNA-binding</keyword>